<dbReference type="InterPro" id="IPR013083">
    <property type="entry name" value="Znf_RING/FYVE/PHD"/>
</dbReference>
<dbReference type="OrthoDB" id="8062037at2759"/>
<organism evidence="1 2">
    <name type="scientific">Tetracentron sinense</name>
    <name type="common">Spur-leaf</name>
    <dbReference type="NCBI Taxonomy" id="13715"/>
    <lineage>
        <taxon>Eukaryota</taxon>
        <taxon>Viridiplantae</taxon>
        <taxon>Streptophyta</taxon>
        <taxon>Embryophyta</taxon>
        <taxon>Tracheophyta</taxon>
        <taxon>Spermatophyta</taxon>
        <taxon>Magnoliopsida</taxon>
        <taxon>Trochodendrales</taxon>
        <taxon>Trochodendraceae</taxon>
        <taxon>Tetracentron</taxon>
    </lineage>
</organism>
<protein>
    <submittedName>
        <fullName evidence="1">Uncharacterized protein</fullName>
    </submittedName>
</protein>
<proteinExistence type="predicted"/>
<gene>
    <name evidence="1" type="ORF">HHK36_015107</name>
</gene>
<accession>A0A835DFV8</accession>
<comment type="caution">
    <text evidence="1">The sequence shown here is derived from an EMBL/GenBank/DDBJ whole genome shotgun (WGS) entry which is preliminary data.</text>
</comment>
<sequence length="159" mass="17539">MLGELFECGRASVFESGESSKIHEGEVYEDGLRVIGIGSNSDEEENEFMGIDLISANYDWLMVIWEEVAAEGEVLGMVIDAVDEAEAGEGREKLMPFGQFMENETPIRGSPPASRSVVENLTTVFLTQEDLKNNTTLCAVCKDEISMEEKATQLPCSHH</sequence>
<dbReference type="EMBL" id="JABCRI010000010">
    <property type="protein sequence ID" value="KAF8399242.1"/>
    <property type="molecule type" value="Genomic_DNA"/>
</dbReference>
<dbReference type="Proteomes" id="UP000655225">
    <property type="component" value="Unassembled WGS sequence"/>
</dbReference>
<dbReference type="Gene3D" id="3.30.40.10">
    <property type="entry name" value="Zinc/RING finger domain, C3HC4 (zinc finger)"/>
    <property type="match status" value="1"/>
</dbReference>
<evidence type="ECO:0000313" key="1">
    <source>
        <dbReference type="EMBL" id="KAF8399242.1"/>
    </source>
</evidence>
<name>A0A835DFV8_TETSI</name>
<evidence type="ECO:0000313" key="2">
    <source>
        <dbReference type="Proteomes" id="UP000655225"/>
    </source>
</evidence>
<reference evidence="1 2" key="1">
    <citation type="submission" date="2020-04" db="EMBL/GenBank/DDBJ databases">
        <title>Plant Genome Project.</title>
        <authorList>
            <person name="Zhang R.-G."/>
        </authorList>
    </citation>
    <scope>NUCLEOTIDE SEQUENCE [LARGE SCALE GENOMIC DNA]</scope>
    <source>
        <strain evidence="1">YNK0</strain>
        <tissue evidence="1">Leaf</tissue>
    </source>
</reference>
<dbReference type="SUPFAM" id="SSF57850">
    <property type="entry name" value="RING/U-box"/>
    <property type="match status" value="1"/>
</dbReference>
<keyword evidence="2" id="KW-1185">Reference proteome</keyword>
<dbReference type="AlphaFoldDB" id="A0A835DFV8"/>